<dbReference type="InterPro" id="IPR052344">
    <property type="entry name" value="Transposase-related"/>
</dbReference>
<dbReference type="Pfam" id="PF03050">
    <property type="entry name" value="DDE_Tnp_IS66"/>
    <property type="match status" value="1"/>
</dbReference>
<proteinExistence type="predicted"/>
<dbReference type="Proteomes" id="UP000325684">
    <property type="component" value="Unassembled WGS sequence"/>
</dbReference>
<dbReference type="AlphaFoldDB" id="A0A5N3P4F5"/>
<feature type="domain" description="Transposase IS66 central" evidence="1">
    <location>
        <begin position="34"/>
        <end position="324"/>
    </location>
</feature>
<feature type="domain" description="Transposase IS66 C-terminal" evidence="2">
    <location>
        <begin position="331"/>
        <end position="368"/>
    </location>
</feature>
<gene>
    <name evidence="3" type="ORF">FEZ63_22325</name>
</gene>
<dbReference type="PANTHER" id="PTHR33678">
    <property type="entry name" value="BLL1576 PROTEIN"/>
    <property type="match status" value="1"/>
</dbReference>
<keyword evidence="4" id="KW-1185">Reference proteome</keyword>
<accession>A0A5N3P4F5</accession>
<evidence type="ECO:0000259" key="2">
    <source>
        <dbReference type="Pfam" id="PF13817"/>
    </source>
</evidence>
<dbReference type="Pfam" id="PF13817">
    <property type="entry name" value="DDE_Tnp_IS66_C"/>
    <property type="match status" value="1"/>
</dbReference>
<comment type="caution">
    <text evidence="3">The sequence shown here is derived from an EMBL/GenBank/DDBJ whole genome shotgun (WGS) entry which is preliminary data.</text>
</comment>
<protein>
    <submittedName>
        <fullName evidence="3">IS66 family transposase</fullName>
    </submittedName>
</protein>
<dbReference type="RefSeq" id="WP_150948990.1">
    <property type="nucleotide sequence ID" value="NZ_VCMV01000068.1"/>
</dbReference>
<evidence type="ECO:0000313" key="4">
    <source>
        <dbReference type="Proteomes" id="UP000325684"/>
    </source>
</evidence>
<organism evidence="3 4">
    <name type="scientific">Microvirga brassicacearum</name>
    <dbReference type="NCBI Taxonomy" id="2580413"/>
    <lineage>
        <taxon>Bacteria</taxon>
        <taxon>Pseudomonadati</taxon>
        <taxon>Pseudomonadota</taxon>
        <taxon>Alphaproteobacteria</taxon>
        <taxon>Hyphomicrobiales</taxon>
        <taxon>Methylobacteriaceae</taxon>
        <taxon>Microvirga</taxon>
    </lineage>
</organism>
<dbReference type="EMBL" id="VCMV01000068">
    <property type="protein sequence ID" value="KAB0264605.1"/>
    <property type="molecule type" value="Genomic_DNA"/>
</dbReference>
<dbReference type="NCBIfam" id="NF033517">
    <property type="entry name" value="transpos_IS66"/>
    <property type="match status" value="1"/>
</dbReference>
<dbReference type="InterPro" id="IPR039552">
    <property type="entry name" value="IS66_C"/>
</dbReference>
<dbReference type="PANTHER" id="PTHR33678:SF1">
    <property type="entry name" value="BLL1576 PROTEIN"/>
    <property type="match status" value="1"/>
</dbReference>
<evidence type="ECO:0000259" key="1">
    <source>
        <dbReference type="Pfam" id="PF03050"/>
    </source>
</evidence>
<sequence>PSHFKVIRHIRPKMSCRACETIVQAPMPSLPIERGLYGPKLLAHIITAKYCDHLPLHRQSGIYARSGITIARATLADNVGRLAWLLRPLAEAIGCHVRAGEVLHADDTPVPVLDPGRKQTKTARLWVVVRDERTWGSPEPPAVFYRYSPDRKGMHAEALLGSCRGFLHADAYAGFNPLYGAAREAPRLSEVACWAHARRYLFEENATRPSPAAQEALERIGRLFAIEAQIRGSSPAERLAVRQSHSVPELFALKTLLEAALQKISGKTELAKAIRYATSRWAALTRYTTDGRLEMSNNAAERAIRPLALGRNNWIFAGSDKGGERAALMYTLIESAKMNGLDPEAWLADVIASIADHPIKRVTELLPWKYKDERR</sequence>
<name>A0A5N3P4F5_9HYPH</name>
<dbReference type="OrthoDB" id="9800877at2"/>
<evidence type="ECO:0000313" key="3">
    <source>
        <dbReference type="EMBL" id="KAB0264605.1"/>
    </source>
</evidence>
<reference evidence="3 4" key="1">
    <citation type="journal article" date="2019" name="Microorganisms">
        <title>Genome Insights into the Novel Species Microvirga brassicacearum, a Rapeseed Endophyte with Biotechnological Potential.</title>
        <authorList>
            <person name="Jimenez-Gomez A."/>
            <person name="Saati-Santamaria Z."/>
            <person name="Igual J.M."/>
            <person name="Rivas R."/>
            <person name="Mateos P.F."/>
            <person name="Garcia-Fraile P."/>
        </authorList>
    </citation>
    <scope>NUCLEOTIDE SEQUENCE [LARGE SCALE GENOMIC DNA]</scope>
    <source>
        <strain evidence="3 4">CDVBN77</strain>
    </source>
</reference>
<dbReference type="InterPro" id="IPR004291">
    <property type="entry name" value="Transposase_IS66_central"/>
</dbReference>
<feature type="non-terminal residue" evidence="3">
    <location>
        <position position="1"/>
    </location>
</feature>